<organism evidence="1 2">
    <name type="scientific">Xenorhabdus kozodoii</name>
    <dbReference type="NCBI Taxonomy" id="351676"/>
    <lineage>
        <taxon>Bacteria</taxon>
        <taxon>Pseudomonadati</taxon>
        <taxon>Pseudomonadota</taxon>
        <taxon>Gammaproteobacteria</taxon>
        <taxon>Enterobacterales</taxon>
        <taxon>Morganellaceae</taxon>
        <taxon>Xenorhabdus</taxon>
    </lineage>
</organism>
<accession>A0A2D0LH75</accession>
<evidence type="ECO:0000313" key="2">
    <source>
        <dbReference type="Proteomes" id="UP000221101"/>
    </source>
</evidence>
<dbReference type="Gene3D" id="3.20.20.190">
    <property type="entry name" value="Phosphatidylinositol (PI) phosphodiesterase"/>
    <property type="match status" value="1"/>
</dbReference>
<dbReference type="SUPFAM" id="SSF51695">
    <property type="entry name" value="PLC-like phosphodiesterases"/>
    <property type="match status" value="1"/>
</dbReference>
<comment type="caution">
    <text evidence="1">The sequence shown here is derived from an EMBL/GenBank/DDBJ whole genome shotgun (WGS) entry which is preliminary data.</text>
</comment>
<dbReference type="OrthoDB" id="5148758at2"/>
<proteinExistence type="predicted"/>
<reference evidence="1 2" key="1">
    <citation type="journal article" date="2017" name="Nat. Microbiol.">
        <title>Natural product diversity associated with the nematode symbionts Photorhabdus and Xenorhabdus.</title>
        <authorList>
            <person name="Tobias N.J."/>
            <person name="Wolff H."/>
            <person name="Djahanschiri B."/>
            <person name="Grundmann F."/>
            <person name="Kronenwerth M."/>
            <person name="Shi Y.M."/>
            <person name="Simonyi S."/>
            <person name="Grun P."/>
            <person name="Shapiro-Ilan D."/>
            <person name="Pidot S.J."/>
            <person name="Stinear T.P."/>
            <person name="Ebersberger I."/>
            <person name="Bode H.B."/>
        </authorList>
    </citation>
    <scope>NUCLEOTIDE SEQUENCE [LARGE SCALE GENOMIC DNA]</scope>
    <source>
        <strain evidence="1 2">DSM 17907</strain>
    </source>
</reference>
<protein>
    <submittedName>
        <fullName evidence="1">Phospholipase D</fullName>
    </submittedName>
</protein>
<dbReference type="Proteomes" id="UP000221101">
    <property type="component" value="Unassembled WGS sequence"/>
</dbReference>
<gene>
    <name evidence="1" type="ORF">Xkoz_00500</name>
</gene>
<dbReference type="RefSeq" id="WP_099140590.1">
    <property type="nucleotide sequence ID" value="NZ_CAWNOR010000053.1"/>
</dbReference>
<keyword evidence="2" id="KW-1185">Reference proteome</keyword>
<dbReference type="AlphaFoldDB" id="A0A2D0LH75"/>
<dbReference type="GO" id="GO:0006629">
    <property type="term" value="P:lipid metabolic process"/>
    <property type="evidence" value="ECO:0007669"/>
    <property type="project" value="InterPro"/>
</dbReference>
<dbReference type="InterPro" id="IPR017946">
    <property type="entry name" value="PLC-like_Pdiesterase_TIM-brl"/>
</dbReference>
<evidence type="ECO:0000313" key="1">
    <source>
        <dbReference type="EMBL" id="PHM74963.1"/>
    </source>
</evidence>
<sequence>MEANKPFYVIAHRVLTEESVKAAIAHGANALEIDCTAWSKGWWADHDGLPTSAGDKAEDIFNSIIKHDKNKQICFIWLDIKNPDYNSDPSHIASIEMLRDLARNILEVNGIKVLFGLTSYKRAWCVLTKELNDSEVVSVNGTYEKVLSQYMNSENRIPIEKRVMDYGYFNLSFEFNITKKELKKGVESNNFGKVFSWTYVRGQLTELKQLVDEVKLDGIIYGFKVTYYYDHEDSREAFKEVKEAFEQAGRKLATRGDFL</sequence>
<dbReference type="EMBL" id="NJCX01000002">
    <property type="protein sequence ID" value="PHM74963.1"/>
    <property type="molecule type" value="Genomic_DNA"/>
</dbReference>
<dbReference type="GO" id="GO:0008081">
    <property type="term" value="F:phosphoric diester hydrolase activity"/>
    <property type="evidence" value="ECO:0007669"/>
    <property type="project" value="InterPro"/>
</dbReference>
<name>A0A2D0LH75_9GAMM</name>